<comment type="caution">
    <text evidence="1">The sequence shown here is derived from an EMBL/GenBank/DDBJ whole genome shotgun (WGS) entry which is preliminary data.</text>
</comment>
<gene>
    <name evidence="1" type="ORF">BO70DRAFT_393484</name>
</gene>
<dbReference type="GeneID" id="37068610"/>
<keyword evidence="2" id="KW-1185">Reference proteome</keyword>
<accession>A0A317WR28</accession>
<evidence type="ECO:0000313" key="2">
    <source>
        <dbReference type="Proteomes" id="UP000247233"/>
    </source>
</evidence>
<reference evidence="1 2" key="1">
    <citation type="submission" date="2016-12" db="EMBL/GenBank/DDBJ databases">
        <title>The genomes of Aspergillus section Nigri reveals drivers in fungal speciation.</title>
        <authorList>
            <consortium name="DOE Joint Genome Institute"/>
            <person name="Vesth T.C."/>
            <person name="Nybo J."/>
            <person name="Theobald S."/>
            <person name="Brandl J."/>
            <person name="Frisvad J.C."/>
            <person name="Nielsen K.F."/>
            <person name="Lyhne E.K."/>
            <person name="Kogle M.E."/>
            <person name="Kuo A."/>
            <person name="Riley R."/>
            <person name="Clum A."/>
            <person name="Nolan M."/>
            <person name="Lipzen A."/>
            <person name="Salamov A."/>
            <person name="Henrissat B."/>
            <person name="Wiebenga A."/>
            <person name="De Vries R.P."/>
            <person name="Grigoriev I.V."/>
            <person name="Mortensen U.H."/>
            <person name="Andersen M.R."/>
            <person name="Baker S.E."/>
        </authorList>
    </citation>
    <scope>NUCLEOTIDE SEQUENCE [LARGE SCALE GENOMIC DNA]</scope>
    <source>
        <strain evidence="1 2">CBS 117.55</strain>
    </source>
</reference>
<dbReference type="AlphaFoldDB" id="A0A317WR28"/>
<proteinExistence type="predicted"/>
<evidence type="ECO:0000313" key="1">
    <source>
        <dbReference type="EMBL" id="PWY88964.1"/>
    </source>
</evidence>
<sequence>MPLSDFPSLTTIMTLAVSRIGTGKGYSAPQGSEVQVFDTRTTLYESGGWHELEWVSPEMRHRMFRVWKKHLQGGDNAEDAWLGLLLLRVTNLLRLSLPFQDERCNFPYNLEQTPYFDRVIEWAGDRKLKILAHLTHVSIKPAPWRVE</sequence>
<dbReference type="EMBL" id="MSFL01000004">
    <property type="protein sequence ID" value="PWY88964.1"/>
    <property type="molecule type" value="Genomic_DNA"/>
</dbReference>
<dbReference type="VEuPathDB" id="FungiDB:BO70DRAFT_393484"/>
<protein>
    <submittedName>
        <fullName evidence="1">Uncharacterized protein</fullName>
    </submittedName>
</protein>
<organism evidence="1 2">
    <name type="scientific">Aspergillus heteromorphus CBS 117.55</name>
    <dbReference type="NCBI Taxonomy" id="1448321"/>
    <lineage>
        <taxon>Eukaryota</taxon>
        <taxon>Fungi</taxon>
        <taxon>Dikarya</taxon>
        <taxon>Ascomycota</taxon>
        <taxon>Pezizomycotina</taxon>
        <taxon>Eurotiomycetes</taxon>
        <taxon>Eurotiomycetidae</taxon>
        <taxon>Eurotiales</taxon>
        <taxon>Aspergillaceae</taxon>
        <taxon>Aspergillus</taxon>
        <taxon>Aspergillus subgen. Circumdati</taxon>
    </lineage>
</organism>
<dbReference type="RefSeq" id="XP_025402151.1">
    <property type="nucleotide sequence ID" value="XM_025546373.1"/>
</dbReference>
<name>A0A317WR28_9EURO</name>
<dbReference type="Proteomes" id="UP000247233">
    <property type="component" value="Unassembled WGS sequence"/>
</dbReference>